<evidence type="ECO:0000313" key="1">
    <source>
        <dbReference type="EMBL" id="KXZ17722.1"/>
    </source>
</evidence>
<gene>
    <name evidence="1" type="ORF">AXI58_18455</name>
</gene>
<dbReference type="RefSeq" id="WP_061522224.1">
    <property type="nucleotide sequence ID" value="NZ_JARLZY010000011.1"/>
</dbReference>
<reference evidence="2" key="1">
    <citation type="submission" date="2016-02" db="EMBL/GenBank/DDBJ databases">
        <authorList>
            <person name="Dunlap C."/>
        </authorList>
    </citation>
    <scope>NUCLEOTIDE SEQUENCE [LARGE SCALE GENOMIC DNA]</scope>
    <source>
        <strain evidence="2">NRRL B-41092</strain>
    </source>
</reference>
<dbReference type="STRING" id="1793963.AXI58_18455"/>
<evidence type="ECO:0000313" key="2">
    <source>
        <dbReference type="Proteomes" id="UP000075430"/>
    </source>
</evidence>
<dbReference type="Proteomes" id="UP000075430">
    <property type="component" value="Unassembled WGS sequence"/>
</dbReference>
<organism evidence="1 2">
    <name type="scientific">Bacillus nakamurai</name>
    <dbReference type="NCBI Taxonomy" id="1793963"/>
    <lineage>
        <taxon>Bacteria</taxon>
        <taxon>Bacillati</taxon>
        <taxon>Bacillota</taxon>
        <taxon>Bacilli</taxon>
        <taxon>Bacillales</taxon>
        <taxon>Bacillaceae</taxon>
        <taxon>Bacillus</taxon>
    </lineage>
</organism>
<comment type="caution">
    <text evidence="1">The sequence shown here is derived from an EMBL/GenBank/DDBJ whole genome shotgun (WGS) entry which is preliminary data.</text>
</comment>
<accession>A0A150F7V7</accession>
<dbReference type="AlphaFoldDB" id="A0A150F7V7"/>
<sequence>MPTLDELLEHKDDPMKKRLQRQMLKTGMTQAAGTKLETVRKNLKPKFELNSLQEELNDVYSVLLYSFEGKAQKALAQRISESAKTIVSAENNGETFVNSFNTR</sequence>
<proteinExistence type="predicted"/>
<dbReference type="EMBL" id="LSBA01000019">
    <property type="protein sequence ID" value="KXZ17722.1"/>
    <property type="molecule type" value="Genomic_DNA"/>
</dbReference>
<keyword evidence="2" id="KW-1185">Reference proteome</keyword>
<name>A0A150F7V7_9BACI</name>
<protein>
    <submittedName>
        <fullName evidence="1">Uncharacterized protein</fullName>
    </submittedName>
</protein>
<dbReference type="OrthoDB" id="2920485at2"/>